<dbReference type="EMBL" id="KV448624">
    <property type="protein sequence ID" value="OAX34348.1"/>
    <property type="molecule type" value="Genomic_DNA"/>
</dbReference>
<evidence type="ECO:0000313" key="1">
    <source>
        <dbReference type="EMBL" id="OAX34348.1"/>
    </source>
</evidence>
<evidence type="ECO:0008006" key="3">
    <source>
        <dbReference type="Google" id="ProtNLM"/>
    </source>
</evidence>
<keyword evidence="2" id="KW-1185">Reference proteome</keyword>
<dbReference type="InParanoid" id="A0A1B7MP27"/>
<proteinExistence type="predicted"/>
<name>A0A1B7MP27_9AGAM</name>
<sequence length="123" mass="14201">MVFSLISTCHSHTLDKYLLHPRSSSKTPVLRQFRQRRKLSCLGFRTSCCSIHHSEELMAKHIYTMDTLLGCEWHISPLCPSYFVHNTRTTSWKIQPPERPTELDARVHRGGSRVHTEPCLLGS</sequence>
<dbReference type="AlphaFoldDB" id="A0A1B7MP27"/>
<reference evidence="1 2" key="1">
    <citation type="submission" date="2016-06" db="EMBL/GenBank/DDBJ databases">
        <title>Comparative genomics of the ectomycorrhizal sister species Rhizopogon vinicolor and Rhizopogon vesiculosus (Basidiomycota: Boletales) reveals a divergence of the mating type B locus.</title>
        <authorList>
            <consortium name="DOE Joint Genome Institute"/>
            <person name="Mujic A.B."/>
            <person name="Kuo A."/>
            <person name="Tritt A."/>
            <person name="Lipzen A."/>
            <person name="Chen C."/>
            <person name="Johnson J."/>
            <person name="Sharma A."/>
            <person name="Barry K."/>
            <person name="Grigoriev I.V."/>
            <person name="Spatafora J.W."/>
        </authorList>
    </citation>
    <scope>NUCLEOTIDE SEQUENCE [LARGE SCALE GENOMIC DNA]</scope>
    <source>
        <strain evidence="1 2">AM-OR11-026</strain>
    </source>
</reference>
<accession>A0A1B7MP27</accession>
<gene>
    <name evidence="1" type="ORF">K503DRAFT_453834</name>
</gene>
<protein>
    <recommendedName>
        <fullName evidence="3">WW domain-containing protein</fullName>
    </recommendedName>
</protein>
<dbReference type="Proteomes" id="UP000092154">
    <property type="component" value="Unassembled WGS sequence"/>
</dbReference>
<evidence type="ECO:0000313" key="2">
    <source>
        <dbReference type="Proteomes" id="UP000092154"/>
    </source>
</evidence>
<organism evidence="1 2">
    <name type="scientific">Rhizopogon vinicolor AM-OR11-026</name>
    <dbReference type="NCBI Taxonomy" id="1314800"/>
    <lineage>
        <taxon>Eukaryota</taxon>
        <taxon>Fungi</taxon>
        <taxon>Dikarya</taxon>
        <taxon>Basidiomycota</taxon>
        <taxon>Agaricomycotina</taxon>
        <taxon>Agaricomycetes</taxon>
        <taxon>Agaricomycetidae</taxon>
        <taxon>Boletales</taxon>
        <taxon>Suillineae</taxon>
        <taxon>Rhizopogonaceae</taxon>
        <taxon>Rhizopogon</taxon>
    </lineage>
</organism>